<proteinExistence type="inferred from homology"/>
<dbReference type="PANTHER" id="PTHR34184:SF4">
    <property type="entry name" value="UPF0718 PROTEIN YCGR"/>
    <property type="match status" value="1"/>
</dbReference>
<evidence type="ECO:0000313" key="8">
    <source>
        <dbReference type="EMBL" id="AKB76834.1"/>
    </source>
</evidence>
<comment type="similarity">
    <text evidence="2">Belongs to the UPF0718 family.</text>
</comment>
<feature type="transmembrane region" description="Helical" evidence="7">
    <location>
        <begin position="349"/>
        <end position="371"/>
    </location>
</feature>
<dbReference type="RefSeq" id="WP_048136875.1">
    <property type="nucleotide sequence ID" value="NZ_CP009516.1"/>
</dbReference>
<dbReference type="GeneID" id="24829475"/>
<feature type="transmembrane region" description="Helical" evidence="7">
    <location>
        <begin position="392"/>
        <end position="409"/>
    </location>
</feature>
<evidence type="ECO:0000256" key="6">
    <source>
        <dbReference type="ARBA" id="ARBA00023136"/>
    </source>
</evidence>
<evidence type="ECO:0000256" key="2">
    <source>
        <dbReference type="ARBA" id="ARBA00006386"/>
    </source>
</evidence>
<dbReference type="EMBL" id="CP009516">
    <property type="protein sequence ID" value="AKB76834.1"/>
    <property type="molecule type" value="Genomic_DNA"/>
</dbReference>
<protein>
    <submittedName>
        <fullName evidence="8">Transporter</fullName>
    </submittedName>
</protein>
<dbReference type="KEGG" id="mhor:MSHOH_0351"/>
<evidence type="ECO:0000256" key="4">
    <source>
        <dbReference type="ARBA" id="ARBA00022692"/>
    </source>
</evidence>
<dbReference type="HOGENOM" id="CLU_049002_0_0_2"/>
<feature type="transmembrane region" description="Helical" evidence="7">
    <location>
        <begin position="253"/>
        <end position="271"/>
    </location>
</feature>
<keyword evidence="9" id="KW-1185">Reference proteome</keyword>
<dbReference type="OrthoDB" id="137527at2157"/>
<dbReference type="GO" id="GO:0005886">
    <property type="term" value="C:plasma membrane"/>
    <property type="evidence" value="ECO:0007669"/>
    <property type="project" value="UniProtKB-SubCell"/>
</dbReference>
<evidence type="ECO:0000256" key="1">
    <source>
        <dbReference type="ARBA" id="ARBA00004651"/>
    </source>
</evidence>
<dbReference type="Proteomes" id="UP000033101">
    <property type="component" value="Chromosome"/>
</dbReference>
<keyword evidence="3" id="KW-1003">Cell membrane</keyword>
<evidence type="ECO:0000256" key="5">
    <source>
        <dbReference type="ARBA" id="ARBA00022989"/>
    </source>
</evidence>
<evidence type="ECO:0000256" key="3">
    <source>
        <dbReference type="ARBA" id="ARBA00022475"/>
    </source>
</evidence>
<keyword evidence="5 7" id="KW-1133">Transmembrane helix</keyword>
<reference evidence="8 9" key="1">
    <citation type="submission" date="2014-07" db="EMBL/GenBank/DDBJ databases">
        <title>Methanogenic archaea and the global carbon cycle.</title>
        <authorList>
            <person name="Henriksen J.R."/>
            <person name="Luke J."/>
            <person name="Reinhart S."/>
            <person name="Benedict M.N."/>
            <person name="Youngblut N.D."/>
            <person name="Metcalf M.E."/>
            <person name="Whitaker R.J."/>
            <person name="Metcalf W.W."/>
        </authorList>
    </citation>
    <scope>NUCLEOTIDE SEQUENCE [LARGE SCALE GENOMIC DNA]</scope>
    <source>
        <strain evidence="8 9">HB-1</strain>
    </source>
</reference>
<dbReference type="STRING" id="1434110.MSHOH_0351"/>
<dbReference type="PANTHER" id="PTHR34184">
    <property type="entry name" value="UPF0718 PROTEIN YCGR"/>
    <property type="match status" value="1"/>
</dbReference>
<dbReference type="NCBIfam" id="NF033936">
    <property type="entry name" value="CuZnOut_SO0444"/>
    <property type="match status" value="1"/>
</dbReference>
<dbReference type="PATRIC" id="fig|1434110.4.peg.419"/>
<dbReference type="InterPro" id="IPR005524">
    <property type="entry name" value="DUF318"/>
</dbReference>
<feature type="transmembrane region" description="Helical" evidence="7">
    <location>
        <begin position="27"/>
        <end position="45"/>
    </location>
</feature>
<keyword evidence="4 7" id="KW-0812">Transmembrane</keyword>
<dbReference type="Pfam" id="PF03773">
    <property type="entry name" value="ArsP_1"/>
    <property type="match status" value="1"/>
</dbReference>
<feature type="transmembrane region" description="Helical" evidence="7">
    <location>
        <begin position="321"/>
        <end position="343"/>
    </location>
</feature>
<feature type="transmembrane region" description="Helical" evidence="7">
    <location>
        <begin position="283"/>
        <end position="309"/>
    </location>
</feature>
<dbReference type="AlphaFoldDB" id="A0A0E3S6I8"/>
<name>A0A0E3S6I8_9EURY</name>
<gene>
    <name evidence="8" type="ORF">MSHOH_0351</name>
</gene>
<comment type="subcellular location">
    <subcellularLocation>
        <location evidence="1">Cell membrane</location>
        <topology evidence="1">Multi-pass membrane protein</topology>
    </subcellularLocation>
</comment>
<evidence type="ECO:0000313" key="9">
    <source>
        <dbReference type="Proteomes" id="UP000033101"/>
    </source>
</evidence>
<sequence>MSPDILSSVPDLLSGILLSSWQIFVEASPYLIFGFAVAGILNVLVPDQKIVDYLGTSAGKIRSVINASLAGLPLPLCSCGVIPTAMSIRKRGANRGATLSFLISTPQTGVDSIAITYALLDPLMTVFRPLATLATALLAGLADNLLIGEEPEKERRREEKPGKREHTTLNMVPSKARPLELKNGSGEKTRPLTLLPGIYVHECVYENSASSCGCGHCGQEKNEPFPDERIKKSVKEEFLKGLKYAFIELPGEISKWMLIGILLAGIISYAVPETLIQEYLGGGIASMLVMLIVGIPLYICATASTPLAASLVAKGMSPGTAFVFLLAGPATNAATITMVARFLGKRSAALYLGVISLCALEAGLLLDWLYLKLGISVTATLGSAGELLPESMKLGFAAILLPLMTYGAFRREQECSCTECH</sequence>
<dbReference type="InterPro" id="IPR052923">
    <property type="entry name" value="UPF0718"/>
</dbReference>
<keyword evidence="6 7" id="KW-0472">Membrane</keyword>
<accession>A0A0E3S6I8</accession>
<organism evidence="8 9">
    <name type="scientific">Methanosarcina horonobensis HB-1 = JCM 15518</name>
    <dbReference type="NCBI Taxonomy" id="1434110"/>
    <lineage>
        <taxon>Archaea</taxon>
        <taxon>Methanobacteriati</taxon>
        <taxon>Methanobacteriota</taxon>
        <taxon>Stenosarchaea group</taxon>
        <taxon>Methanomicrobia</taxon>
        <taxon>Methanosarcinales</taxon>
        <taxon>Methanosarcinaceae</taxon>
        <taxon>Methanosarcina</taxon>
    </lineage>
</organism>
<evidence type="ECO:0000256" key="7">
    <source>
        <dbReference type="SAM" id="Phobius"/>
    </source>
</evidence>